<dbReference type="eggNOG" id="COG0288">
    <property type="taxonomic scope" value="Bacteria"/>
</dbReference>
<dbReference type="PANTHER" id="PTHR11002:SF79">
    <property type="entry name" value="CARBONIC ANHYDRASE 2"/>
    <property type="match status" value="1"/>
</dbReference>
<evidence type="ECO:0000313" key="9">
    <source>
        <dbReference type="EMBL" id="KFI93737.1"/>
    </source>
</evidence>
<comment type="caution">
    <text evidence="9">The sequence shown here is derived from an EMBL/GenBank/DDBJ whole genome shotgun (WGS) entry which is preliminary data.</text>
</comment>
<dbReference type="AlphaFoldDB" id="A0A087DDY7"/>
<comment type="cofactor">
    <cofactor evidence="7">
        <name>Zn(2+)</name>
        <dbReference type="ChEBI" id="CHEBI:29105"/>
    </cofactor>
    <text evidence="7">Binds 1 zinc ion per subunit.</text>
</comment>
<feature type="binding site" evidence="7">
    <location>
        <position position="110"/>
    </location>
    <ligand>
        <name>Zn(2+)</name>
        <dbReference type="ChEBI" id="CHEBI:29105"/>
    </ligand>
</feature>
<comment type="function">
    <text evidence="5">Catalyzes the reversible hydration of carbon dioxide to form bicarbonate.</text>
</comment>
<evidence type="ECO:0000256" key="6">
    <source>
        <dbReference type="ARBA" id="ARBA00048348"/>
    </source>
</evidence>
<evidence type="ECO:0000256" key="2">
    <source>
        <dbReference type="ARBA" id="ARBA00012925"/>
    </source>
</evidence>
<evidence type="ECO:0000256" key="1">
    <source>
        <dbReference type="ARBA" id="ARBA00006217"/>
    </source>
</evidence>
<keyword evidence="3 7" id="KW-0862">Zinc</keyword>
<comment type="similarity">
    <text evidence="1 8">Belongs to the beta-class carbonic anhydrase family.</text>
</comment>
<comment type="function">
    <text evidence="8">Reversible hydration of carbon dioxide.</text>
</comment>
<dbReference type="PROSITE" id="PS00705">
    <property type="entry name" value="PROK_CO2_ANHYDRASE_2"/>
    <property type="match status" value="1"/>
</dbReference>
<dbReference type="Pfam" id="PF00484">
    <property type="entry name" value="Pro_CA"/>
    <property type="match status" value="1"/>
</dbReference>
<organism evidence="9 10">
    <name type="scientific">Bifidobacterium scardovii</name>
    <dbReference type="NCBI Taxonomy" id="158787"/>
    <lineage>
        <taxon>Bacteria</taxon>
        <taxon>Bacillati</taxon>
        <taxon>Actinomycetota</taxon>
        <taxon>Actinomycetes</taxon>
        <taxon>Bifidobacteriales</taxon>
        <taxon>Bifidobacteriaceae</taxon>
        <taxon>Bifidobacterium</taxon>
    </lineage>
</organism>
<dbReference type="GO" id="GO:0004089">
    <property type="term" value="F:carbonate dehydratase activity"/>
    <property type="evidence" value="ECO:0007669"/>
    <property type="project" value="UniProtKB-UniRule"/>
</dbReference>
<dbReference type="CDD" id="cd03378">
    <property type="entry name" value="beta_CA_cladeC"/>
    <property type="match status" value="1"/>
</dbReference>
<dbReference type="EC" id="4.2.1.1" evidence="2 8"/>
<evidence type="ECO:0000256" key="4">
    <source>
        <dbReference type="ARBA" id="ARBA00023239"/>
    </source>
</evidence>
<dbReference type="Proteomes" id="UP000029033">
    <property type="component" value="Unassembled WGS sequence"/>
</dbReference>
<dbReference type="InterPro" id="IPR036874">
    <property type="entry name" value="Carbonic_anhydrase_sf"/>
</dbReference>
<keyword evidence="4 8" id="KW-0456">Lyase</keyword>
<feature type="binding site" evidence="7">
    <location>
        <position position="59"/>
    </location>
    <ligand>
        <name>Zn(2+)</name>
        <dbReference type="ChEBI" id="CHEBI:29105"/>
    </ligand>
</feature>
<dbReference type="InterPro" id="IPR015892">
    <property type="entry name" value="Carbonic_anhydrase_CS"/>
</dbReference>
<dbReference type="SUPFAM" id="SSF53056">
    <property type="entry name" value="beta-carbonic anhydrase, cab"/>
    <property type="match status" value="1"/>
</dbReference>
<dbReference type="STRING" id="158787.BSCA_0229"/>
<evidence type="ECO:0000256" key="5">
    <source>
        <dbReference type="ARBA" id="ARBA00024993"/>
    </source>
</evidence>
<sequence>MAQADFEKESTANATWSRLLAGNRRFAEGKNEHPWQDPQTRESLIDRQNPDAAVLSCSDSRVPPEIVFDAGLGDLFTIRTAGQVIDDAVLASLEYAVDSLHVSLLIVMGHEGCGAIDLATHELDSMIDAATTDPASSLEAADAMDDLDERIAESESIILRSVGMSIWQAREAEVDDPADIERVHVAHTIEDLVSRSEVIQNALAHDRLMIVGARYQLSNGKVEVLSF</sequence>
<gene>
    <name evidence="9" type="ORF">BSCA_0229</name>
</gene>
<protein>
    <recommendedName>
        <fullName evidence="2 8">Carbonic anhydrase</fullName>
        <ecNumber evidence="2 8">4.2.1.1</ecNumber>
    </recommendedName>
    <alternativeName>
        <fullName evidence="8">Carbonate dehydratase</fullName>
    </alternativeName>
</protein>
<evidence type="ECO:0000313" key="10">
    <source>
        <dbReference type="Proteomes" id="UP000029033"/>
    </source>
</evidence>
<dbReference type="RefSeq" id="WP_033517686.1">
    <property type="nucleotide sequence ID" value="NZ_CAJPMS010000004.1"/>
</dbReference>
<feature type="binding site" evidence="7">
    <location>
        <position position="113"/>
    </location>
    <ligand>
        <name>Zn(2+)</name>
        <dbReference type="ChEBI" id="CHEBI:29105"/>
    </ligand>
</feature>
<evidence type="ECO:0000256" key="8">
    <source>
        <dbReference type="RuleBase" id="RU003956"/>
    </source>
</evidence>
<dbReference type="GeneID" id="85164640"/>
<keyword evidence="7" id="KW-0479">Metal-binding</keyword>
<reference evidence="9 10" key="1">
    <citation type="submission" date="2014-03" db="EMBL/GenBank/DDBJ databases">
        <title>Genomics of Bifidobacteria.</title>
        <authorList>
            <person name="Ventura M."/>
            <person name="Milani C."/>
            <person name="Lugli G.A."/>
        </authorList>
    </citation>
    <scope>NUCLEOTIDE SEQUENCE [LARGE SCALE GENOMIC DNA]</scope>
    <source>
        <strain evidence="9 10">LMG 21589</strain>
    </source>
</reference>
<feature type="binding site" evidence="7">
    <location>
        <position position="57"/>
    </location>
    <ligand>
        <name>Zn(2+)</name>
        <dbReference type="ChEBI" id="CHEBI:29105"/>
    </ligand>
</feature>
<dbReference type="PROSITE" id="PS00704">
    <property type="entry name" value="PROK_CO2_ANHYDRASE_1"/>
    <property type="match status" value="1"/>
</dbReference>
<dbReference type="OrthoDB" id="9797527at2"/>
<dbReference type="InterPro" id="IPR001765">
    <property type="entry name" value="Carbonic_anhydrase"/>
</dbReference>
<dbReference type="PANTHER" id="PTHR11002">
    <property type="entry name" value="CARBONIC ANHYDRASE"/>
    <property type="match status" value="1"/>
</dbReference>
<dbReference type="EMBL" id="JGZO01000012">
    <property type="protein sequence ID" value="KFI93737.1"/>
    <property type="molecule type" value="Genomic_DNA"/>
</dbReference>
<dbReference type="GO" id="GO:0008270">
    <property type="term" value="F:zinc ion binding"/>
    <property type="evidence" value="ECO:0007669"/>
    <property type="project" value="UniProtKB-UniRule"/>
</dbReference>
<name>A0A087DDY7_9BIFI</name>
<keyword evidence="10" id="KW-1185">Reference proteome</keyword>
<evidence type="ECO:0000256" key="3">
    <source>
        <dbReference type="ARBA" id="ARBA00022833"/>
    </source>
</evidence>
<accession>A0A087DDY7</accession>
<dbReference type="GO" id="GO:0015976">
    <property type="term" value="P:carbon utilization"/>
    <property type="evidence" value="ECO:0007669"/>
    <property type="project" value="InterPro"/>
</dbReference>
<proteinExistence type="inferred from homology"/>
<comment type="catalytic activity">
    <reaction evidence="6 8">
        <text>hydrogencarbonate + H(+) = CO2 + H2O</text>
        <dbReference type="Rhea" id="RHEA:10748"/>
        <dbReference type="ChEBI" id="CHEBI:15377"/>
        <dbReference type="ChEBI" id="CHEBI:15378"/>
        <dbReference type="ChEBI" id="CHEBI:16526"/>
        <dbReference type="ChEBI" id="CHEBI:17544"/>
        <dbReference type="EC" id="4.2.1.1"/>
    </reaction>
</comment>
<dbReference type="SMART" id="SM00947">
    <property type="entry name" value="Pro_CA"/>
    <property type="match status" value="1"/>
</dbReference>
<evidence type="ECO:0000256" key="7">
    <source>
        <dbReference type="PIRSR" id="PIRSR601765-1"/>
    </source>
</evidence>
<dbReference type="Gene3D" id="3.40.1050.10">
    <property type="entry name" value="Carbonic anhydrase"/>
    <property type="match status" value="1"/>
</dbReference>